<dbReference type="GO" id="GO:0016757">
    <property type="term" value="F:glycosyltransferase activity"/>
    <property type="evidence" value="ECO:0007669"/>
    <property type="project" value="UniProtKB-KW"/>
</dbReference>
<dbReference type="Proteomes" id="UP000621307">
    <property type="component" value="Unassembled WGS sequence"/>
</dbReference>
<evidence type="ECO:0000259" key="1">
    <source>
        <dbReference type="Pfam" id="PF00156"/>
    </source>
</evidence>
<feature type="domain" description="Phosphoribosyltransferase" evidence="1">
    <location>
        <begin position="13"/>
        <end position="180"/>
    </location>
</feature>
<evidence type="ECO:0000313" key="2">
    <source>
        <dbReference type="EMBL" id="MBD2255240.1"/>
    </source>
</evidence>
<comment type="caution">
    <text evidence="2">The sequence shown here is derived from an EMBL/GenBank/DDBJ whole genome shotgun (WGS) entry which is preliminary data.</text>
</comment>
<dbReference type="SUPFAM" id="SSF53271">
    <property type="entry name" value="PRTase-like"/>
    <property type="match status" value="1"/>
</dbReference>
<sequence length="220" mass="24228">MWHKFRNRTEAGKLLAARLTEYANRPDVLVLGLPRGGVPVAFEVAKALDAPLDVCLVRKLGVPGHKELAMGAIATGGVRVLNENVVDWLRISQATIDQVAAIEMRELDRRNIAYRGDRPLPKIENHTIILVDDGIATGATIRAAIATLKQQQPRELVVAVPVAGVATCEELQAEVDRVVCVMMPEDLYAIGIWYENFEQTTDAEVCELLTRQKLLVANDL</sequence>
<keyword evidence="2" id="KW-0328">Glycosyltransferase</keyword>
<dbReference type="CDD" id="cd06223">
    <property type="entry name" value="PRTases_typeI"/>
    <property type="match status" value="1"/>
</dbReference>
<dbReference type="InterPro" id="IPR000836">
    <property type="entry name" value="PRTase_dom"/>
</dbReference>
<accession>A0ABR8BNU5</accession>
<dbReference type="Gene3D" id="3.30.1310.20">
    <property type="entry name" value="PRTase-like"/>
    <property type="match status" value="1"/>
</dbReference>
<name>A0ABR8BNU5_9NOSO</name>
<evidence type="ECO:0000313" key="3">
    <source>
        <dbReference type="Proteomes" id="UP000621307"/>
    </source>
</evidence>
<gene>
    <name evidence="2" type="ORF">H6G14_28910</name>
</gene>
<protein>
    <submittedName>
        <fullName evidence="2">Phosphoribosyltransferase</fullName>
    </submittedName>
</protein>
<reference evidence="2 3" key="1">
    <citation type="journal article" date="2020" name="ISME J.">
        <title>Comparative genomics reveals insights into cyanobacterial evolution and habitat adaptation.</title>
        <authorList>
            <person name="Chen M.Y."/>
            <person name="Teng W.K."/>
            <person name="Zhao L."/>
            <person name="Hu C.X."/>
            <person name="Zhou Y.K."/>
            <person name="Han B.P."/>
            <person name="Song L.R."/>
            <person name="Shu W.S."/>
        </authorList>
    </citation>
    <scope>NUCLEOTIDE SEQUENCE [LARGE SCALE GENOMIC DNA]</scope>
    <source>
        <strain evidence="2 3">FACHB-3921</strain>
    </source>
</reference>
<dbReference type="Pfam" id="PF00156">
    <property type="entry name" value="Pribosyltran"/>
    <property type="match status" value="1"/>
</dbReference>
<dbReference type="EMBL" id="JACJQL010000084">
    <property type="protein sequence ID" value="MBD2255240.1"/>
    <property type="molecule type" value="Genomic_DNA"/>
</dbReference>
<dbReference type="InterPro" id="IPR029057">
    <property type="entry name" value="PRTase-like"/>
</dbReference>
<proteinExistence type="predicted"/>
<keyword evidence="3" id="KW-1185">Reference proteome</keyword>
<organism evidence="2 3">
    <name type="scientific">Nostoc parmelioides FACHB-3921</name>
    <dbReference type="NCBI Taxonomy" id="2692909"/>
    <lineage>
        <taxon>Bacteria</taxon>
        <taxon>Bacillati</taxon>
        <taxon>Cyanobacteriota</taxon>
        <taxon>Cyanophyceae</taxon>
        <taxon>Nostocales</taxon>
        <taxon>Nostocaceae</taxon>
        <taxon>Nostoc</taxon>
    </lineage>
</organism>
<dbReference type="Gene3D" id="3.40.50.2020">
    <property type="match status" value="1"/>
</dbReference>
<keyword evidence="2" id="KW-0808">Transferase</keyword>
<dbReference type="RefSeq" id="WP_190571982.1">
    <property type="nucleotide sequence ID" value="NZ_JACJQL010000084.1"/>
</dbReference>